<sequence>MPRLGMLAFARKKSSYGTMQPIQPIITYKSQARRLPDAEDEQLLNNGSQACADAIYGAQFSRRIAISRHSKDMMFQC</sequence>
<dbReference type="AlphaFoldDB" id="A0A1Y1ZPY3"/>
<dbReference type="EMBL" id="MCFA01000052">
    <property type="protein sequence ID" value="ORY12286.1"/>
    <property type="molecule type" value="Genomic_DNA"/>
</dbReference>
<protein>
    <submittedName>
        <fullName evidence="1">Uncharacterized protein</fullName>
    </submittedName>
</protein>
<accession>A0A1Y1ZPY3</accession>
<reference evidence="1 2" key="1">
    <citation type="submission" date="2016-07" db="EMBL/GenBank/DDBJ databases">
        <title>Pervasive Adenine N6-methylation of Active Genes in Fungi.</title>
        <authorList>
            <consortium name="DOE Joint Genome Institute"/>
            <person name="Mondo S.J."/>
            <person name="Dannebaum R.O."/>
            <person name="Kuo R.C."/>
            <person name="Labutti K."/>
            <person name="Haridas S."/>
            <person name="Kuo A."/>
            <person name="Salamov A."/>
            <person name="Ahrendt S.R."/>
            <person name="Lipzen A."/>
            <person name="Sullivan W."/>
            <person name="Andreopoulos W.B."/>
            <person name="Clum A."/>
            <person name="Lindquist E."/>
            <person name="Daum C."/>
            <person name="Ramamoorthy G.K."/>
            <person name="Gryganskyi A."/>
            <person name="Culley D."/>
            <person name="Magnuson J.K."/>
            <person name="James T.Y."/>
            <person name="O'Malley M.A."/>
            <person name="Stajich J.E."/>
            <person name="Spatafora J.W."/>
            <person name="Visel A."/>
            <person name="Grigoriev I.V."/>
        </authorList>
    </citation>
    <scope>NUCLEOTIDE SEQUENCE [LARGE SCALE GENOMIC DNA]</scope>
    <source>
        <strain evidence="1 2">CBS 115471</strain>
    </source>
</reference>
<proteinExistence type="predicted"/>
<dbReference type="Proteomes" id="UP000193144">
    <property type="component" value="Unassembled WGS sequence"/>
</dbReference>
<evidence type="ECO:0000313" key="1">
    <source>
        <dbReference type="EMBL" id="ORY12286.1"/>
    </source>
</evidence>
<gene>
    <name evidence="1" type="ORF">BCR34DRAFT_600682</name>
</gene>
<organism evidence="1 2">
    <name type="scientific">Clohesyomyces aquaticus</name>
    <dbReference type="NCBI Taxonomy" id="1231657"/>
    <lineage>
        <taxon>Eukaryota</taxon>
        <taxon>Fungi</taxon>
        <taxon>Dikarya</taxon>
        <taxon>Ascomycota</taxon>
        <taxon>Pezizomycotina</taxon>
        <taxon>Dothideomycetes</taxon>
        <taxon>Pleosporomycetidae</taxon>
        <taxon>Pleosporales</taxon>
        <taxon>Lindgomycetaceae</taxon>
        <taxon>Clohesyomyces</taxon>
    </lineage>
</organism>
<comment type="caution">
    <text evidence="1">The sequence shown here is derived from an EMBL/GenBank/DDBJ whole genome shotgun (WGS) entry which is preliminary data.</text>
</comment>
<keyword evidence="2" id="KW-1185">Reference proteome</keyword>
<evidence type="ECO:0000313" key="2">
    <source>
        <dbReference type="Proteomes" id="UP000193144"/>
    </source>
</evidence>
<name>A0A1Y1ZPY3_9PLEO</name>